<evidence type="ECO:0000259" key="3">
    <source>
        <dbReference type="Pfam" id="PF03171"/>
    </source>
</evidence>
<dbReference type="PRINTS" id="PR00682">
    <property type="entry name" value="IPNSYNTHASE"/>
</dbReference>
<feature type="non-terminal residue" evidence="5">
    <location>
        <position position="1"/>
    </location>
</feature>
<organism evidence="5 6">
    <name type="scientific">Scytalidium lignicola</name>
    <name type="common">Hyphomycete</name>
    <dbReference type="NCBI Taxonomy" id="5539"/>
    <lineage>
        <taxon>Eukaryota</taxon>
        <taxon>Fungi</taxon>
        <taxon>Dikarya</taxon>
        <taxon>Ascomycota</taxon>
        <taxon>Pezizomycotina</taxon>
        <taxon>Leotiomycetes</taxon>
        <taxon>Leotiomycetes incertae sedis</taxon>
        <taxon>Scytalidium</taxon>
    </lineage>
</organism>
<accession>A0A3E2HC81</accession>
<dbReference type="InterPro" id="IPR044861">
    <property type="entry name" value="IPNS-like_FE2OG_OXY"/>
</dbReference>
<dbReference type="OMA" id="WENVQSH"/>
<feature type="domain" description="Isopenicillin N synthase-like Fe(2+) 2OG dioxygenase" evidence="3">
    <location>
        <begin position="220"/>
        <end position="309"/>
    </location>
</feature>
<evidence type="ECO:0000256" key="2">
    <source>
        <dbReference type="SAM" id="MobiDB-lite"/>
    </source>
</evidence>
<feature type="region of interest" description="Disordered" evidence="2">
    <location>
        <begin position="1"/>
        <end position="21"/>
    </location>
</feature>
<dbReference type="InterPro" id="IPR027443">
    <property type="entry name" value="IPNS-like_sf"/>
</dbReference>
<comment type="similarity">
    <text evidence="1">Belongs to the iron/ascorbate-dependent oxidoreductase family.</text>
</comment>
<comment type="caution">
    <text evidence="5">The sequence shown here is derived from an EMBL/GenBank/DDBJ whole genome shotgun (WGS) entry which is preliminary data.</text>
</comment>
<gene>
    <name evidence="5" type="ORF">B7463_g5422</name>
</gene>
<dbReference type="InterPro" id="IPR026992">
    <property type="entry name" value="DIOX_N"/>
</dbReference>
<protein>
    <recommendedName>
        <fullName evidence="7">Fe2OG dioxygenase domain-containing protein</fullName>
    </recommendedName>
</protein>
<dbReference type="PANTHER" id="PTHR47990">
    <property type="entry name" value="2-OXOGLUTARATE (2OG) AND FE(II)-DEPENDENT OXYGENASE SUPERFAMILY PROTEIN-RELATED"/>
    <property type="match status" value="1"/>
</dbReference>
<dbReference type="OrthoDB" id="406156at2759"/>
<dbReference type="InterPro" id="IPR050231">
    <property type="entry name" value="Iron_ascorbate_oxido_reductase"/>
</dbReference>
<dbReference type="SUPFAM" id="SSF51197">
    <property type="entry name" value="Clavaminate synthase-like"/>
    <property type="match status" value="1"/>
</dbReference>
<evidence type="ECO:0000313" key="5">
    <source>
        <dbReference type="EMBL" id="RFU30937.1"/>
    </source>
</evidence>
<dbReference type="AlphaFoldDB" id="A0A3E2HC81"/>
<sequence>MAAPFVPPSSNHQKPEVPKWVPPPTTKLVTDWASLHTIELSLLDSPDPAVVQKLLETTKVAIKEDGFLFLTNYGVSLEQLHRQFDLAQYLHRNITDEDKQELLWDPSTGVFAGFKPRYGWKREAGKHDGIEQFNFYSPEFADHDRVPSCIRPFMDEITAFCEYLTTSVNRRLLRLLSMVLELPPDYLWGFASQDNVQSRNGVVGQGYFRHALFYPLEGEHKAARKGVRMYGHTDYGTTTLLFSVPITALQIWTKENKWKYVKYMPGALVVNIGETLEIISGGQFKATLHKVAEPPEDQQHEQRLSLVLFNASEGSMRLKPAMESPLLQREGFVLKEGPFTRFKKLIDAGIPVPTNKEWREANISTRVQAAPEERLGGVKEIDGIKYGEDIILGIPVVKPV</sequence>
<proteinExistence type="inferred from homology"/>
<evidence type="ECO:0000256" key="1">
    <source>
        <dbReference type="ARBA" id="ARBA00008056"/>
    </source>
</evidence>
<dbReference type="EMBL" id="NCSJ02000088">
    <property type="protein sequence ID" value="RFU30937.1"/>
    <property type="molecule type" value="Genomic_DNA"/>
</dbReference>
<feature type="domain" description="Non-haem dioxygenase N-terminal" evidence="4">
    <location>
        <begin position="37"/>
        <end position="143"/>
    </location>
</feature>
<name>A0A3E2HC81_SCYLI</name>
<dbReference type="Proteomes" id="UP000258309">
    <property type="component" value="Unassembled WGS sequence"/>
</dbReference>
<evidence type="ECO:0000259" key="4">
    <source>
        <dbReference type="Pfam" id="PF14226"/>
    </source>
</evidence>
<feature type="non-terminal residue" evidence="5">
    <location>
        <position position="400"/>
    </location>
</feature>
<dbReference type="Pfam" id="PF14226">
    <property type="entry name" value="DIOX_N"/>
    <property type="match status" value="1"/>
</dbReference>
<dbReference type="STRING" id="5539.A0A3E2HC81"/>
<evidence type="ECO:0008006" key="7">
    <source>
        <dbReference type="Google" id="ProtNLM"/>
    </source>
</evidence>
<keyword evidence="6" id="KW-1185">Reference proteome</keyword>
<evidence type="ECO:0000313" key="6">
    <source>
        <dbReference type="Proteomes" id="UP000258309"/>
    </source>
</evidence>
<reference evidence="5 6" key="1">
    <citation type="submission" date="2018-05" db="EMBL/GenBank/DDBJ databases">
        <title>Draft genome sequence of Scytalidium lignicola DSM 105466, a ubiquitous saprotrophic fungus.</title>
        <authorList>
            <person name="Buettner E."/>
            <person name="Gebauer A.M."/>
            <person name="Hofrichter M."/>
            <person name="Liers C."/>
            <person name="Kellner H."/>
        </authorList>
    </citation>
    <scope>NUCLEOTIDE SEQUENCE [LARGE SCALE GENOMIC DNA]</scope>
    <source>
        <strain evidence="5 6">DSM 105466</strain>
    </source>
</reference>
<dbReference type="Gene3D" id="2.60.120.330">
    <property type="entry name" value="B-lactam Antibiotic, Isopenicillin N Synthase, Chain"/>
    <property type="match status" value="1"/>
</dbReference>
<dbReference type="Pfam" id="PF03171">
    <property type="entry name" value="2OG-FeII_Oxy"/>
    <property type="match status" value="1"/>
</dbReference>